<evidence type="ECO:0000256" key="1">
    <source>
        <dbReference type="SAM" id="MobiDB-lite"/>
    </source>
</evidence>
<feature type="region of interest" description="Disordered" evidence="1">
    <location>
        <begin position="113"/>
        <end position="146"/>
    </location>
</feature>
<accession>A0ABV0MXT0</accession>
<sequence length="235" mass="26469">FLGLRVKQKLVQIAPRCKQTARSLIYLHRRDPSNLLTYQHLNFLKRQYVTKNTSELLQRAIPKHDLTGVDEKDASVKRQVERIPTIDPELAEVVPLLEDVIHKAQLKNSTIRPASQNVAAPQGSVSHLASTRDEPPHVHVETEEARQARLDRQWKPLKVDVADLPDVYARLAKIKLTAGFAMAPVPFDPIMFFVSSLGTGLASCAANSINQHSLPPPSRVDVLHWNLLWDLRILV</sequence>
<protein>
    <submittedName>
        <fullName evidence="2">Uncharacterized protein</fullName>
    </submittedName>
</protein>
<comment type="caution">
    <text evidence="2">The sequence shown here is derived from an EMBL/GenBank/DDBJ whole genome shotgun (WGS) entry which is preliminary data.</text>
</comment>
<name>A0ABV0MXT0_9TELE</name>
<organism evidence="2 3">
    <name type="scientific">Goodea atripinnis</name>
    <dbReference type="NCBI Taxonomy" id="208336"/>
    <lineage>
        <taxon>Eukaryota</taxon>
        <taxon>Metazoa</taxon>
        <taxon>Chordata</taxon>
        <taxon>Craniata</taxon>
        <taxon>Vertebrata</taxon>
        <taxon>Euteleostomi</taxon>
        <taxon>Actinopterygii</taxon>
        <taxon>Neopterygii</taxon>
        <taxon>Teleostei</taxon>
        <taxon>Neoteleostei</taxon>
        <taxon>Acanthomorphata</taxon>
        <taxon>Ovalentaria</taxon>
        <taxon>Atherinomorphae</taxon>
        <taxon>Cyprinodontiformes</taxon>
        <taxon>Goodeidae</taxon>
        <taxon>Goodea</taxon>
    </lineage>
</organism>
<proteinExistence type="predicted"/>
<feature type="compositionally biased region" description="Polar residues" evidence="1">
    <location>
        <begin position="113"/>
        <end position="129"/>
    </location>
</feature>
<feature type="compositionally biased region" description="Basic and acidic residues" evidence="1">
    <location>
        <begin position="130"/>
        <end position="146"/>
    </location>
</feature>
<gene>
    <name evidence="2" type="ORF">GOODEAATRI_028017</name>
</gene>
<evidence type="ECO:0000313" key="2">
    <source>
        <dbReference type="EMBL" id="MEQ2163228.1"/>
    </source>
</evidence>
<reference evidence="2 3" key="1">
    <citation type="submission" date="2021-06" db="EMBL/GenBank/DDBJ databases">
        <authorList>
            <person name="Palmer J.M."/>
        </authorList>
    </citation>
    <scope>NUCLEOTIDE SEQUENCE [LARGE SCALE GENOMIC DNA]</scope>
    <source>
        <strain evidence="2 3">GA_2019</strain>
        <tissue evidence="2">Muscle</tissue>
    </source>
</reference>
<evidence type="ECO:0000313" key="3">
    <source>
        <dbReference type="Proteomes" id="UP001476798"/>
    </source>
</evidence>
<dbReference type="Proteomes" id="UP001476798">
    <property type="component" value="Unassembled WGS sequence"/>
</dbReference>
<keyword evidence="3" id="KW-1185">Reference proteome</keyword>
<feature type="non-terminal residue" evidence="2">
    <location>
        <position position="1"/>
    </location>
</feature>
<dbReference type="EMBL" id="JAHRIO010013777">
    <property type="protein sequence ID" value="MEQ2163228.1"/>
    <property type="molecule type" value="Genomic_DNA"/>
</dbReference>